<dbReference type="InterPro" id="IPR011990">
    <property type="entry name" value="TPR-like_helical_dom_sf"/>
</dbReference>
<gene>
    <name evidence="4" type="ORF">GCM10020369_43870</name>
</gene>
<feature type="region of interest" description="Disordered" evidence="1">
    <location>
        <begin position="408"/>
        <end position="457"/>
    </location>
</feature>
<dbReference type="InterPro" id="IPR018392">
    <property type="entry name" value="LysM"/>
</dbReference>
<dbReference type="Gene3D" id="1.25.40.10">
    <property type="entry name" value="Tetratricopeptide repeat domain"/>
    <property type="match status" value="1"/>
</dbReference>
<sequence>MRIVATVLGRILRALGALLVLAGSVGGVPWLLIAAVGWPLPRHVPTLGDVAAWLTSPIDDGGIFKVIACVAWVLWILWVSSLLLTAYDLIRYAGQSRPTPTGIHALAAALLTAITLNLSGAASFAQPPVPPATVAAATPLFPGTAATPVLALDDQRSTEAGQPGGTGSDGAYPPWHTATDTTERDNRNAALAGTGSTTTGIPRCVVQEDDTLWDLADTHLGDSERWEELYTLNRGLVQDDGRALTDPDLLIPGWVLVLPTGQPAPAPTTPPTAPDKPDGATGQPPPGQPTVPGPSATTPRPTPTKPSATAPNPSTSASATPTPVPPTAQDPAENPATTSGAEHGVDLPGGWISAGLAAALAAAGSLAWLRRRRVYRPEPLPGPNPRAADLRPLPPVIGTVREAVHELDPGLLKSRSPGPTVAELADADSPDLPPPGPDGPQLAGLDEPLHPRGLGLTGDGAVAAARALLTATLSAGGPQDPDAAGTVLIPAATLAELLGAAALDLGPLPRLRVRPGLPDALTTLEDLIIARRRELDDHDAPDYDTLHAAHPYHPPLPLTLLIAEVPAPALHARVTAALQLGGPLRIAAVFLGDWPPGDTRHVHPDGTTRRSPTGDRSGPPPRLSVLDVPAAAAALEVLREAHTGVPPATAPSAPSAAIVPGPGSAPRRHPPKVEDSPDQTSPLPPDRPASSRGGPYDDSPPAPDADGDLSSEATASGGLRARIQVLGHAPVILPIDGPAVTGARSQAVQLLALLAAHRDGMDLSDIMEVFYPTATVRRASQRLSTTVGNLRNRIRTAAGDPNNKEKLEPVLNTGSHYQLNPDLLFIDWWHFQDALAQAATADGDQRLAALRRAVELWTGPLLDGCNYRWVESHREYSRRQGITAHTQLAALLGDTDPDQAASILDDACRIDPLNEDVARLAMRAHARTGNTAVVRTRLETLAAALADIDEEPDEATIELAGQIMQRSAAPRRSSPRPTHTLHTDRR</sequence>
<evidence type="ECO:0000256" key="2">
    <source>
        <dbReference type="SAM" id="Phobius"/>
    </source>
</evidence>
<feature type="compositionally biased region" description="Low complexity" evidence="1">
    <location>
        <begin position="644"/>
        <end position="665"/>
    </location>
</feature>
<keyword evidence="5" id="KW-1185">Reference proteome</keyword>
<feature type="compositionally biased region" description="Pro residues" evidence="1">
    <location>
        <begin position="262"/>
        <end position="274"/>
    </location>
</feature>
<dbReference type="SUPFAM" id="SSF48452">
    <property type="entry name" value="TPR-like"/>
    <property type="match status" value="1"/>
</dbReference>
<dbReference type="Gene3D" id="3.10.350.10">
    <property type="entry name" value="LysM domain"/>
    <property type="match status" value="1"/>
</dbReference>
<feature type="compositionally biased region" description="Low complexity" evidence="1">
    <location>
        <begin position="189"/>
        <end position="200"/>
    </location>
</feature>
<evidence type="ECO:0000256" key="1">
    <source>
        <dbReference type="SAM" id="MobiDB-lite"/>
    </source>
</evidence>
<feature type="region of interest" description="Disordered" evidence="1">
    <location>
        <begin position="962"/>
        <end position="986"/>
    </location>
</feature>
<feature type="compositionally biased region" description="Low complexity" evidence="1">
    <location>
        <begin position="293"/>
        <end position="321"/>
    </location>
</feature>
<feature type="transmembrane region" description="Helical" evidence="2">
    <location>
        <begin position="12"/>
        <end position="38"/>
    </location>
</feature>
<comment type="caution">
    <text evidence="4">The sequence shown here is derived from an EMBL/GenBank/DDBJ whole genome shotgun (WGS) entry which is preliminary data.</text>
</comment>
<reference evidence="5" key="1">
    <citation type="journal article" date="2019" name="Int. J. Syst. Evol. Microbiol.">
        <title>The Global Catalogue of Microorganisms (GCM) 10K type strain sequencing project: providing services to taxonomists for standard genome sequencing and annotation.</title>
        <authorList>
            <consortium name="The Broad Institute Genomics Platform"/>
            <consortium name="The Broad Institute Genome Sequencing Center for Infectious Disease"/>
            <person name="Wu L."/>
            <person name="Ma J."/>
        </authorList>
    </citation>
    <scope>NUCLEOTIDE SEQUENCE [LARGE SCALE GENOMIC DNA]</scope>
    <source>
        <strain evidence="5">JCM 9458</strain>
    </source>
</reference>
<protein>
    <recommendedName>
        <fullName evidence="3">LysM domain-containing protein</fullName>
    </recommendedName>
</protein>
<feature type="region of interest" description="Disordered" evidence="1">
    <location>
        <begin position="261"/>
        <end position="344"/>
    </location>
</feature>
<feature type="compositionally biased region" description="Basic and acidic residues" evidence="1">
    <location>
        <begin position="598"/>
        <end position="608"/>
    </location>
</feature>
<feature type="domain" description="LysM" evidence="3">
    <location>
        <begin position="202"/>
        <end position="258"/>
    </location>
</feature>
<keyword evidence="2" id="KW-0472">Membrane</keyword>
<dbReference type="SMART" id="SM01043">
    <property type="entry name" value="BTAD"/>
    <property type="match status" value="1"/>
</dbReference>
<accession>A0ABP6T1R6</accession>
<keyword evidence="2" id="KW-1133">Transmembrane helix</keyword>
<dbReference type="Proteomes" id="UP001501676">
    <property type="component" value="Unassembled WGS sequence"/>
</dbReference>
<dbReference type="PANTHER" id="PTHR35807">
    <property type="entry name" value="TRANSCRIPTIONAL REGULATOR REDD-RELATED"/>
    <property type="match status" value="1"/>
</dbReference>
<dbReference type="InterPro" id="IPR036388">
    <property type="entry name" value="WH-like_DNA-bd_sf"/>
</dbReference>
<organism evidence="4 5">
    <name type="scientific">Cryptosporangium minutisporangium</name>
    <dbReference type="NCBI Taxonomy" id="113569"/>
    <lineage>
        <taxon>Bacteria</taxon>
        <taxon>Bacillati</taxon>
        <taxon>Actinomycetota</taxon>
        <taxon>Actinomycetes</taxon>
        <taxon>Cryptosporangiales</taxon>
        <taxon>Cryptosporangiaceae</taxon>
        <taxon>Cryptosporangium</taxon>
    </lineage>
</organism>
<dbReference type="PROSITE" id="PS51782">
    <property type="entry name" value="LYSM"/>
    <property type="match status" value="1"/>
</dbReference>
<dbReference type="Gene3D" id="1.10.10.10">
    <property type="entry name" value="Winged helix-like DNA-binding domain superfamily/Winged helix DNA-binding domain"/>
    <property type="match status" value="1"/>
</dbReference>
<feature type="compositionally biased region" description="Low complexity" evidence="1">
    <location>
        <begin position="966"/>
        <end position="977"/>
    </location>
</feature>
<feature type="region of interest" description="Disordered" evidence="1">
    <location>
        <begin position="156"/>
        <end position="202"/>
    </location>
</feature>
<evidence type="ECO:0000259" key="3">
    <source>
        <dbReference type="PROSITE" id="PS51782"/>
    </source>
</evidence>
<dbReference type="Pfam" id="PF03704">
    <property type="entry name" value="BTAD"/>
    <property type="match status" value="1"/>
</dbReference>
<proteinExistence type="predicted"/>
<dbReference type="InterPro" id="IPR051677">
    <property type="entry name" value="AfsR-DnrI-RedD_regulator"/>
</dbReference>
<dbReference type="InterPro" id="IPR005158">
    <property type="entry name" value="BTAD"/>
</dbReference>
<feature type="transmembrane region" description="Helical" evidence="2">
    <location>
        <begin position="63"/>
        <end position="90"/>
    </location>
</feature>
<feature type="region of interest" description="Disordered" evidence="1">
    <location>
        <begin position="644"/>
        <end position="713"/>
    </location>
</feature>
<dbReference type="InterPro" id="IPR036779">
    <property type="entry name" value="LysM_dom_sf"/>
</dbReference>
<keyword evidence="2" id="KW-0812">Transmembrane</keyword>
<evidence type="ECO:0000313" key="4">
    <source>
        <dbReference type="EMBL" id="GAA3390328.1"/>
    </source>
</evidence>
<feature type="region of interest" description="Disordered" evidence="1">
    <location>
        <begin position="595"/>
        <end position="624"/>
    </location>
</feature>
<dbReference type="EMBL" id="BAAAYN010000028">
    <property type="protein sequence ID" value="GAA3390328.1"/>
    <property type="molecule type" value="Genomic_DNA"/>
</dbReference>
<name>A0ABP6T1R6_9ACTN</name>
<dbReference type="RefSeq" id="WP_345730050.1">
    <property type="nucleotide sequence ID" value="NZ_BAAAYN010000028.1"/>
</dbReference>
<evidence type="ECO:0000313" key="5">
    <source>
        <dbReference type="Proteomes" id="UP001501676"/>
    </source>
</evidence>
<feature type="transmembrane region" description="Helical" evidence="2">
    <location>
        <begin position="102"/>
        <end position="125"/>
    </location>
</feature>
<feature type="compositionally biased region" description="Pro residues" evidence="1">
    <location>
        <begin position="283"/>
        <end position="292"/>
    </location>
</feature>
<dbReference type="CDD" id="cd00118">
    <property type="entry name" value="LysM"/>
    <property type="match status" value="1"/>
</dbReference>